<keyword evidence="2" id="KW-1185">Reference proteome</keyword>
<protein>
    <submittedName>
        <fullName evidence="1">MurC</fullName>
    </submittedName>
</protein>
<accession>A0AAW2ZE19</accession>
<proteinExistence type="predicted"/>
<sequence length="143" mass="15939">MQGLTFTHDRYKVVLYDDNTYELVEENGSLHNLTHEEKHEGAWEVIADNKEGTTISMNPNNLPNEKHQEKKEGLIKGGLSVPESLIGVIDGELFFTGSSTKTTDQGLIDVSQVIDSKKDVEKHETDLSNKFEDIGKTCNNTSS</sequence>
<dbReference type="AlphaFoldDB" id="A0AAW2ZE19"/>
<reference evidence="1 2" key="1">
    <citation type="submission" date="2024-03" db="EMBL/GenBank/DDBJ databases">
        <title>The Acrasis kona genome and developmental transcriptomes reveal deep origins of eukaryotic multicellular pathways.</title>
        <authorList>
            <person name="Sheikh S."/>
            <person name="Fu C.-J."/>
            <person name="Brown M.W."/>
            <person name="Baldauf S.L."/>
        </authorList>
    </citation>
    <scope>NUCLEOTIDE SEQUENCE [LARGE SCALE GENOMIC DNA]</scope>
    <source>
        <strain evidence="1 2">ATCC MYA-3509</strain>
    </source>
</reference>
<gene>
    <name evidence="1" type="ORF">AKO1_000267</name>
</gene>
<name>A0AAW2ZE19_9EUKA</name>
<comment type="caution">
    <text evidence="1">The sequence shown here is derived from an EMBL/GenBank/DDBJ whole genome shotgun (WGS) entry which is preliminary data.</text>
</comment>
<organism evidence="1 2">
    <name type="scientific">Acrasis kona</name>
    <dbReference type="NCBI Taxonomy" id="1008807"/>
    <lineage>
        <taxon>Eukaryota</taxon>
        <taxon>Discoba</taxon>
        <taxon>Heterolobosea</taxon>
        <taxon>Tetramitia</taxon>
        <taxon>Eutetramitia</taxon>
        <taxon>Acrasidae</taxon>
        <taxon>Acrasis</taxon>
    </lineage>
</organism>
<evidence type="ECO:0000313" key="2">
    <source>
        <dbReference type="Proteomes" id="UP001431209"/>
    </source>
</evidence>
<evidence type="ECO:0000313" key="1">
    <source>
        <dbReference type="EMBL" id="KAL0487594.1"/>
    </source>
</evidence>
<dbReference type="Proteomes" id="UP001431209">
    <property type="component" value="Unassembled WGS sequence"/>
</dbReference>
<dbReference type="EMBL" id="JAOPGA020001355">
    <property type="protein sequence ID" value="KAL0487594.1"/>
    <property type="molecule type" value="Genomic_DNA"/>
</dbReference>